<comment type="caution">
    <text evidence="1">The sequence shown here is derived from an EMBL/GenBank/DDBJ whole genome shotgun (WGS) entry which is preliminary data.</text>
</comment>
<dbReference type="InterPro" id="IPR019292">
    <property type="entry name" value="McrC"/>
</dbReference>
<dbReference type="RefSeq" id="WP_097033396.1">
    <property type="nucleotide sequence ID" value="NZ_JADMSE010000034.1"/>
</dbReference>
<dbReference type="PANTHER" id="PTHR38733:SF1">
    <property type="entry name" value="TYPE IV METHYL-DIRECTED RESTRICTION ENZYME ECOKMCRBC"/>
    <property type="match status" value="1"/>
</dbReference>
<organism evidence="1 2">
    <name type="scientific">Clostridium tertium</name>
    <dbReference type="NCBI Taxonomy" id="1559"/>
    <lineage>
        <taxon>Bacteria</taxon>
        <taxon>Bacillati</taxon>
        <taxon>Bacillota</taxon>
        <taxon>Clostridia</taxon>
        <taxon>Eubacteriales</taxon>
        <taxon>Clostridiaceae</taxon>
        <taxon>Clostridium</taxon>
    </lineage>
</organism>
<keyword evidence="2" id="KW-1185">Reference proteome</keyword>
<sequence>MKTKYIVVREAYDWLSVGSSITELTSIEFNSVCNYLKTRNLNNAVRYGFNRIKFINYVGIISVGNLVIEILPKISITNDIVKDRKMLMFMLSKCNKISVNINEAIETSIVSQSLLDILAKIFTKKLLLELQKGLYLEYVTQEDSLNKIKGKVMLTQNAKVNYINKSKVYCRYDEFTENNTFNSILLRTTNLLLSVINNSNVKKELNIIKSILNDVDDIYIPLAMLENYKLNKNNERFKEAFILVKLILNNSTMNKSIGRENGFSILFEMNYLYEEYIGILLKETIEDETTTVNTQEKSKYLLYNKNTGRNEIALKPDIVIYKDNKPKIIIDTKWKSASIDGREIYSQSDIYQMYAYITTYKECEKCILLYPKVNEDVVHSTWELNNDFGDKKIIMREVGLERCGDTKMELINLFG</sequence>
<dbReference type="Pfam" id="PF10117">
    <property type="entry name" value="McrBC"/>
    <property type="match status" value="1"/>
</dbReference>
<name>A0A9X3XJ84_9CLOT</name>
<accession>A0A9X3XJ84</accession>
<dbReference type="AlphaFoldDB" id="A0A9X3XJ84"/>
<dbReference type="Proteomes" id="UP001141183">
    <property type="component" value="Unassembled WGS sequence"/>
</dbReference>
<reference evidence="1" key="1">
    <citation type="submission" date="2022-05" db="EMBL/GenBank/DDBJ databases">
        <title>Draft genome sequence of Clostridium tertium strain CP3 isolated from Peru.</title>
        <authorList>
            <person name="Hurtado R."/>
            <person name="Lima L."/>
            <person name="Sousa T."/>
            <person name="Jaiswal A.K."/>
            <person name="Tiwari S."/>
            <person name="Maturrano L."/>
            <person name="Brenig B."/>
            <person name="Azevedo V."/>
        </authorList>
    </citation>
    <scope>NUCLEOTIDE SEQUENCE</scope>
    <source>
        <strain evidence="1">CP3</strain>
    </source>
</reference>
<proteinExistence type="predicted"/>
<evidence type="ECO:0000313" key="2">
    <source>
        <dbReference type="Proteomes" id="UP001141183"/>
    </source>
</evidence>
<evidence type="ECO:0000313" key="1">
    <source>
        <dbReference type="EMBL" id="MDC4240375.1"/>
    </source>
</evidence>
<dbReference type="EMBL" id="JAMRYU010000008">
    <property type="protein sequence ID" value="MDC4240375.1"/>
    <property type="molecule type" value="Genomic_DNA"/>
</dbReference>
<dbReference type="PANTHER" id="PTHR38733">
    <property type="entry name" value="PROTEIN MCRC"/>
    <property type="match status" value="1"/>
</dbReference>
<protein>
    <submittedName>
        <fullName evidence="1">McrC family protein</fullName>
    </submittedName>
</protein>
<gene>
    <name evidence="1" type="ORF">NE398_09375</name>
</gene>